<dbReference type="GO" id="GO:0110078">
    <property type="term" value="C:TTT Hsp90 cochaperone complex"/>
    <property type="evidence" value="ECO:0007669"/>
    <property type="project" value="InterPro"/>
</dbReference>
<sequence>MIIPPLLTLLEDSDPHFRLMGARILLGCVLHPGSQARGVPGSLLVRTNVVPLLIRALETSFTFTSTGRAHVLLDAALGAARQLVILTTAPIFYSRPAVEEEKARRSGAGNGVPHRSIPQDQGKARAEQLSRIISEGIFRVWSFPVRHNPHTSYGLRPPPSQRHDLIRVSFRWLFLIVHGSDDAPDCSAEDTIAPIPRDDTLSFASARFLGIVFEFVGGWVEREWMGTWALQAPPPSDKKSAPPATDLGLSPERQQIAASLLSTAEAVFAGAIALLQASASAAAPSSSSDEPIADAKKSSFVEALPPGISTWAGRILLSSARLWTLLQDAGLTDWDMPTSNFDEGTGPIARAAARTSRTLKRVWAVYHELTPRITELHRQKLQDLDAAVFGHLVT</sequence>
<name>A0AAN6GKK7_9BASI</name>
<dbReference type="EMBL" id="JAPDMZ010000494">
    <property type="protein sequence ID" value="KAK0542570.1"/>
    <property type="molecule type" value="Genomic_DNA"/>
</dbReference>
<keyword evidence="3" id="KW-1185">Reference proteome</keyword>
<dbReference type="AlphaFoldDB" id="A0AAN6GKK7"/>
<evidence type="ECO:0000313" key="2">
    <source>
        <dbReference type="EMBL" id="KAK0542570.1"/>
    </source>
</evidence>
<dbReference type="Pfam" id="PF10521">
    <property type="entry name" value="Tti2"/>
    <property type="match status" value="1"/>
</dbReference>
<organism evidence="2 3">
    <name type="scientific">Tilletia horrida</name>
    <dbReference type="NCBI Taxonomy" id="155126"/>
    <lineage>
        <taxon>Eukaryota</taxon>
        <taxon>Fungi</taxon>
        <taxon>Dikarya</taxon>
        <taxon>Basidiomycota</taxon>
        <taxon>Ustilaginomycotina</taxon>
        <taxon>Exobasidiomycetes</taxon>
        <taxon>Tilletiales</taxon>
        <taxon>Tilletiaceae</taxon>
        <taxon>Tilletia</taxon>
    </lineage>
</organism>
<evidence type="ECO:0000313" key="3">
    <source>
        <dbReference type="Proteomes" id="UP001176517"/>
    </source>
</evidence>
<comment type="similarity">
    <text evidence="1">Belongs to the TTI2 family.</text>
</comment>
<proteinExistence type="inferred from homology"/>
<dbReference type="Proteomes" id="UP001176517">
    <property type="component" value="Unassembled WGS sequence"/>
</dbReference>
<dbReference type="InterPro" id="IPR018870">
    <property type="entry name" value="Tti2"/>
</dbReference>
<comment type="caution">
    <text evidence="2">The sequence shown here is derived from an EMBL/GenBank/DDBJ whole genome shotgun (WGS) entry which is preliminary data.</text>
</comment>
<reference evidence="2" key="1">
    <citation type="journal article" date="2023" name="PhytoFront">
        <title>Draft Genome Resources of Seven Strains of Tilletia horrida, Causal Agent of Kernel Smut of Rice.</title>
        <authorList>
            <person name="Khanal S."/>
            <person name="Antony Babu S."/>
            <person name="Zhou X.G."/>
        </authorList>
    </citation>
    <scope>NUCLEOTIDE SEQUENCE</scope>
    <source>
        <strain evidence="2">TX6</strain>
    </source>
</reference>
<gene>
    <name evidence="2" type="ORF">OC846_006695</name>
</gene>
<accession>A0AAN6GKK7</accession>
<evidence type="ECO:0000256" key="1">
    <source>
        <dbReference type="ARBA" id="ARBA00034736"/>
    </source>
</evidence>
<protein>
    <submittedName>
        <fullName evidence="2">Uncharacterized protein</fullName>
    </submittedName>
</protein>